<feature type="region of interest" description="Disordered" evidence="2">
    <location>
        <begin position="1"/>
        <end position="105"/>
    </location>
</feature>
<feature type="compositionally biased region" description="Polar residues" evidence="2">
    <location>
        <begin position="26"/>
        <end position="40"/>
    </location>
</feature>
<dbReference type="Gene3D" id="3.30.160.60">
    <property type="entry name" value="Classic Zinc Finger"/>
    <property type="match status" value="1"/>
</dbReference>
<dbReference type="PROSITE" id="PS00028">
    <property type="entry name" value="ZINC_FINGER_C2H2_1"/>
    <property type="match status" value="1"/>
</dbReference>
<dbReference type="SMART" id="SM00355">
    <property type="entry name" value="ZnF_C2H2"/>
    <property type="match status" value="2"/>
</dbReference>
<accession>A0A3S4ARX6</accession>
<organism evidence="4 5">
    <name type="scientific">Thermothielavioides terrestris</name>
    <dbReference type="NCBI Taxonomy" id="2587410"/>
    <lineage>
        <taxon>Eukaryota</taxon>
        <taxon>Fungi</taxon>
        <taxon>Dikarya</taxon>
        <taxon>Ascomycota</taxon>
        <taxon>Pezizomycotina</taxon>
        <taxon>Sordariomycetes</taxon>
        <taxon>Sordariomycetidae</taxon>
        <taxon>Sordariales</taxon>
        <taxon>Chaetomiaceae</taxon>
        <taxon>Thermothielavioides</taxon>
    </lineage>
</organism>
<feature type="domain" description="C2H2-type" evidence="3">
    <location>
        <begin position="110"/>
        <end position="138"/>
    </location>
</feature>
<gene>
    <name evidence="4" type="ORF">TT172_LOCUS3957</name>
</gene>
<protein>
    <submittedName>
        <fullName evidence="4">509927e6-c551-4d2d-be2b-77ed3467a5e4</fullName>
    </submittedName>
</protein>
<keyword evidence="1" id="KW-0863">Zinc-finger</keyword>
<dbReference type="Proteomes" id="UP000289323">
    <property type="component" value="Unassembled WGS sequence"/>
</dbReference>
<sequence length="168" mass="19216">MSDDSSGVAPLETAQPPPAPAFFDLPSQQHNKPANSQSRTPIKRKNPKTHHHQQQQKQPQQHQQERVGCTHCGYFPDKGPDQRKKLARHELTDKHRRNTGQDAVGEAGRFPCPRCRTTFNRQDNLWQHVRKKHGRHRSVEGLRGRRKAVWLAMEQSPRLGVLLAEVPA</sequence>
<evidence type="ECO:0000256" key="1">
    <source>
        <dbReference type="PROSITE-ProRule" id="PRU00042"/>
    </source>
</evidence>
<feature type="compositionally biased region" description="Basic residues" evidence="2">
    <location>
        <begin position="41"/>
        <end position="54"/>
    </location>
</feature>
<evidence type="ECO:0000256" key="2">
    <source>
        <dbReference type="SAM" id="MobiDB-lite"/>
    </source>
</evidence>
<feature type="compositionally biased region" description="Basic and acidic residues" evidence="2">
    <location>
        <begin position="78"/>
        <end position="93"/>
    </location>
</feature>
<keyword evidence="1" id="KW-0862">Zinc</keyword>
<name>A0A3S4ARX6_9PEZI</name>
<keyword evidence="1" id="KW-0479">Metal-binding</keyword>
<dbReference type="AlphaFoldDB" id="A0A3S4ARX6"/>
<dbReference type="EMBL" id="OUUZ01000008">
    <property type="protein sequence ID" value="SPQ21538.1"/>
    <property type="molecule type" value="Genomic_DNA"/>
</dbReference>
<evidence type="ECO:0000313" key="4">
    <source>
        <dbReference type="EMBL" id="SPQ21538.1"/>
    </source>
</evidence>
<dbReference type="InterPro" id="IPR036236">
    <property type="entry name" value="Znf_C2H2_sf"/>
</dbReference>
<evidence type="ECO:0000313" key="5">
    <source>
        <dbReference type="Proteomes" id="UP000289323"/>
    </source>
</evidence>
<dbReference type="PROSITE" id="PS50157">
    <property type="entry name" value="ZINC_FINGER_C2H2_2"/>
    <property type="match status" value="1"/>
</dbReference>
<evidence type="ECO:0000259" key="3">
    <source>
        <dbReference type="PROSITE" id="PS50157"/>
    </source>
</evidence>
<proteinExistence type="predicted"/>
<dbReference type="SUPFAM" id="SSF57667">
    <property type="entry name" value="beta-beta-alpha zinc fingers"/>
    <property type="match status" value="1"/>
</dbReference>
<dbReference type="GO" id="GO:0008270">
    <property type="term" value="F:zinc ion binding"/>
    <property type="evidence" value="ECO:0007669"/>
    <property type="project" value="UniProtKB-KW"/>
</dbReference>
<reference evidence="4 5" key="1">
    <citation type="submission" date="2018-04" db="EMBL/GenBank/DDBJ databases">
        <authorList>
            <person name="Huttner S."/>
            <person name="Dainat J."/>
        </authorList>
    </citation>
    <scope>NUCLEOTIDE SEQUENCE [LARGE SCALE GENOMIC DNA]</scope>
</reference>
<dbReference type="InterPro" id="IPR013087">
    <property type="entry name" value="Znf_C2H2_type"/>
</dbReference>